<evidence type="ECO:0000256" key="1">
    <source>
        <dbReference type="SAM" id="SignalP"/>
    </source>
</evidence>
<dbReference type="RefSeq" id="XP_018494311.1">
    <property type="nucleotide sequence ID" value="XM_018638795.1"/>
</dbReference>
<sequence>MKLGFQKKRGLCTLLLILCCNSSWSLNPRRGDPSRQTDHFCLREEFHQLWNPPVTNVCCIYDFVDKREIEKESEQIDAALQRNSEMNVSVVRSLETKNDVPVSQSDDAVVTQVESTT</sequence>
<gene>
    <name evidence="3" type="primary">LOC108863985</name>
</gene>
<feature type="chain" id="PRO_5042513179" evidence="1">
    <location>
        <begin position="26"/>
        <end position="117"/>
    </location>
</feature>
<keyword evidence="2" id="KW-1185">Reference proteome</keyword>
<evidence type="ECO:0000313" key="3">
    <source>
        <dbReference type="RefSeq" id="XP_018494311.1"/>
    </source>
</evidence>
<reference evidence="3" key="1">
    <citation type="submission" date="2025-08" db="UniProtKB">
        <authorList>
            <consortium name="RefSeq"/>
        </authorList>
    </citation>
    <scope>IDENTIFICATION</scope>
</reference>
<proteinExistence type="predicted"/>
<dbReference type="AlphaFoldDB" id="A0AAJ7L361"/>
<dbReference type="Proteomes" id="UP000694867">
    <property type="component" value="Unplaced"/>
</dbReference>
<feature type="signal peptide" evidence="1">
    <location>
        <begin position="1"/>
        <end position="25"/>
    </location>
</feature>
<dbReference type="KEGG" id="goe:108863985"/>
<evidence type="ECO:0000313" key="2">
    <source>
        <dbReference type="Proteomes" id="UP000694867"/>
    </source>
</evidence>
<accession>A0AAJ7L361</accession>
<dbReference type="GeneID" id="108863985"/>
<protein>
    <submittedName>
        <fullName evidence="3">Uncharacterized protein LOC108863985</fullName>
    </submittedName>
</protein>
<name>A0AAJ7L361_9ACAR</name>
<organism evidence="2 3">
    <name type="scientific">Galendromus occidentalis</name>
    <name type="common">western predatory mite</name>
    <dbReference type="NCBI Taxonomy" id="34638"/>
    <lineage>
        <taxon>Eukaryota</taxon>
        <taxon>Metazoa</taxon>
        <taxon>Ecdysozoa</taxon>
        <taxon>Arthropoda</taxon>
        <taxon>Chelicerata</taxon>
        <taxon>Arachnida</taxon>
        <taxon>Acari</taxon>
        <taxon>Parasitiformes</taxon>
        <taxon>Mesostigmata</taxon>
        <taxon>Gamasina</taxon>
        <taxon>Phytoseioidea</taxon>
        <taxon>Phytoseiidae</taxon>
        <taxon>Typhlodrominae</taxon>
        <taxon>Galendromus</taxon>
    </lineage>
</organism>
<keyword evidence="1" id="KW-0732">Signal</keyword>